<organism evidence="4 5">
    <name type="scientific">Lasiosphaeria hispida</name>
    <dbReference type="NCBI Taxonomy" id="260671"/>
    <lineage>
        <taxon>Eukaryota</taxon>
        <taxon>Fungi</taxon>
        <taxon>Dikarya</taxon>
        <taxon>Ascomycota</taxon>
        <taxon>Pezizomycotina</taxon>
        <taxon>Sordariomycetes</taxon>
        <taxon>Sordariomycetidae</taxon>
        <taxon>Sordariales</taxon>
        <taxon>Lasiosphaeriaceae</taxon>
        <taxon>Lasiosphaeria</taxon>
    </lineage>
</organism>
<keyword evidence="1" id="KW-0677">Repeat</keyword>
<sequence length="831" mass="94208">MSLGVKQLWRVLPQPHGTRGLSLIPRETLAPVSLRPRHPLHPLQTSTYLLRAYSSWISKPKTDPERYPKPKPKDDPSGFEKPKPSLLVTKPAPPPVSSLLDRLAGVPVRPHGPRESILVPPITEYPNRNETFHSIIRHQKALRRQAILRNPKYGKRRIVPADWRWVLQFLIRSTPDYLPPKTDRTAVTVTIPGWLDELLNPVSEKNLWKIMSQTGCDMTVAPVEDDEDPFVTVSGRRAAVDAAITAIRLIDDLLIVTPAPHPGGTETLTTTHPLSLNRRCIFDVKADRIPRPREWTDKTFDEYVTDLTTSRMGPGIAHELYTDADSHEEAVVRQLNDVFREPEMTAVVSHRALNTALSFMAKRDAFYRCARDLVNYMHQAGQPPDAHTFCILLEMAAKGGDMREFQIILRQMMRRGCSPPLRAWILFLRMVEAEEVKRYVMHYLHGKGLLNMPGAVGVVANEMAAADAYRAVQLGYDVKTFVAKQNALYGEEWLTRDSGNKVLNVLGCYGKFDEAFDFLGIMWAKKTPLARPGAVSLTTVITHCKMYCKFDTAVKFLQLFEEHRAPPPNAIVCHMLFMTAWRMHTPHILGVVWQYANRMGNTSHVMRSKAIRLLDKDEQVNILLSRFYHPKGMAAYAADEKTPGNAGKGGVSPTPVEGLDMYQKRTFVNNLLLSDFKANGSKGPTDQCGQNVWPWQRYSENMPWRDILINMRKFYTYWRNQGGRPTEQLSTLLKRAQQLDRELEKRSLRGLEIPLEALPVHTEYSVHKVRHKVRVETAGGDDVEYRSLLDSITGSHHGDEAAGKDIKEYERYLKATGEEGGGMPSKKTLDL</sequence>
<name>A0AAJ0HRT1_9PEZI</name>
<feature type="compositionally biased region" description="Basic and acidic residues" evidence="3">
    <location>
        <begin position="60"/>
        <end position="83"/>
    </location>
</feature>
<gene>
    <name evidence="4" type="ORF">B0T25DRAFT_123582</name>
</gene>
<dbReference type="InterPro" id="IPR002885">
    <property type="entry name" value="PPR_rpt"/>
</dbReference>
<evidence type="ECO:0000256" key="2">
    <source>
        <dbReference type="PROSITE-ProRule" id="PRU00708"/>
    </source>
</evidence>
<keyword evidence="5" id="KW-1185">Reference proteome</keyword>
<reference evidence="4" key="1">
    <citation type="journal article" date="2023" name="Mol. Phylogenet. Evol.">
        <title>Genome-scale phylogeny and comparative genomics of the fungal order Sordariales.</title>
        <authorList>
            <person name="Hensen N."/>
            <person name="Bonometti L."/>
            <person name="Westerberg I."/>
            <person name="Brannstrom I.O."/>
            <person name="Guillou S."/>
            <person name="Cros-Aarteil S."/>
            <person name="Calhoun S."/>
            <person name="Haridas S."/>
            <person name="Kuo A."/>
            <person name="Mondo S."/>
            <person name="Pangilinan J."/>
            <person name="Riley R."/>
            <person name="LaButti K."/>
            <person name="Andreopoulos B."/>
            <person name="Lipzen A."/>
            <person name="Chen C."/>
            <person name="Yan M."/>
            <person name="Daum C."/>
            <person name="Ng V."/>
            <person name="Clum A."/>
            <person name="Steindorff A."/>
            <person name="Ohm R.A."/>
            <person name="Martin F."/>
            <person name="Silar P."/>
            <person name="Natvig D.O."/>
            <person name="Lalanne C."/>
            <person name="Gautier V."/>
            <person name="Ament-Velasquez S.L."/>
            <person name="Kruys A."/>
            <person name="Hutchinson M.I."/>
            <person name="Powell A.J."/>
            <person name="Barry K."/>
            <person name="Miller A.N."/>
            <person name="Grigoriev I.V."/>
            <person name="Debuchy R."/>
            <person name="Gladieux P."/>
            <person name="Hiltunen Thoren M."/>
            <person name="Johannesson H."/>
        </authorList>
    </citation>
    <scope>NUCLEOTIDE SEQUENCE</scope>
    <source>
        <strain evidence="4">CBS 955.72</strain>
    </source>
</reference>
<dbReference type="AlphaFoldDB" id="A0AAJ0HRT1"/>
<dbReference type="InterPro" id="IPR011990">
    <property type="entry name" value="TPR-like_helical_dom_sf"/>
</dbReference>
<comment type="caution">
    <text evidence="4">The sequence shown here is derived from an EMBL/GenBank/DDBJ whole genome shotgun (WGS) entry which is preliminary data.</text>
</comment>
<proteinExistence type="predicted"/>
<feature type="region of interest" description="Disordered" evidence="3">
    <location>
        <begin position="60"/>
        <end position="91"/>
    </location>
</feature>
<evidence type="ECO:0008006" key="6">
    <source>
        <dbReference type="Google" id="ProtNLM"/>
    </source>
</evidence>
<dbReference type="InterPro" id="IPR050667">
    <property type="entry name" value="PPR-containing_protein"/>
</dbReference>
<accession>A0AAJ0HRT1</accession>
<evidence type="ECO:0000313" key="5">
    <source>
        <dbReference type="Proteomes" id="UP001275084"/>
    </source>
</evidence>
<dbReference type="PROSITE" id="PS51375">
    <property type="entry name" value="PPR"/>
    <property type="match status" value="1"/>
</dbReference>
<reference evidence="4" key="2">
    <citation type="submission" date="2023-06" db="EMBL/GenBank/DDBJ databases">
        <authorList>
            <consortium name="Lawrence Berkeley National Laboratory"/>
            <person name="Haridas S."/>
            <person name="Hensen N."/>
            <person name="Bonometti L."/>
            <person name="Westerberg I."/>
            <person name="Brannstrom I.O."/>
            <person name="Guillou S."/>
            <person name="Cros-Aarteil S."/>
            <person name="Calhoun S."/>
            <person name="Kuo A."/>
            <person name="Mondo S."/>
            <person name="Pangilinan J."/>
            <person name="Riley R."/>
            <person name="Labutti K."/>
            <person name="Andreopoulos B."/>
            <person name="Lipzen A."/>
            <person name="Chen C."/>
            <person name="Yanf M."/>
            <person name="Daum C."/>
            <person name="Ng V."/>
            <person name="Clum A."/>
            <person name="Steindorff A."/>
            <person name="Ohm R."/>
            <person name="Martin F."/>
            <person name="Silar P."/>
            <person name="Natvig D."/>
            <person name="Lalanne C."/>
            <person name="Gautier V."/>
            <person name="Ament-Velasquez S.L."/>
            <person name="Kruys A."/>
            <person name="Hutchinson M.I."/>
            <person name="Powell A.J."/>
            <person name="Barry K."/>
            <person name="Miller A.N."/>
            <person name="Grigoriev I.V."/>
            <person name="Debuchy R."/>
            <person name="Gladieux P."/>
            <person name="Thoren M.H."/>
            <person name="Johannesson H."/>
        </authorList>
    </citation>
    <scope>NUCLEOTIDE SEQUENCE</scope>
    <source>
        <strain evidence="4">CBS 955.72</strain>
    </source>
</reference>
<dbReference type="Proteomes" id="UP001275084">
    <property type="component" value="Unassembled WGS sequence"/>
</dbReference>
<dbReference type="EMBL" id="JAUIQD010000002">
    <property type="protein sequence ID" value="KAK3360198.1"/>
    <property type="molecule type" value="Genomic_DNA"/>
</dbReference>
<evidence type="ECO:0000313" key="4">
    <source>
        <dbReference type="EMBL" id="KAK3360198.1"/>
    </source>
</evidence>
<dbReference type="PANTHER" id="PTHR47939">
    <property type="entry name" value="MEMBRANE-ASSOCIATED SALT-INDUCIBLE PROTEIN-LIKE"/>
    <property type="match status" value="1"/>
</dbReference>
<protein>
    <recommendedName>
        <fullName evidence="6">Pentatricopeptide repeat protein</fullName>
    </recommendedName>
</protein>
<evidence type="ECO:0000256" key="1">
    <source>
        <dbReference type="ARBA" id="ARBA00022737"/>
    </source>
</evidence>
<evidence type="ECO:0000256" key="3">
    <source>
        <dbReference type="SAM" id="MobiDB-lite"/>
    </source>
</evidence>
<dbReference type="PANTHER" id="PTHR47939:SF13">
    <property type="entry name" value="OS03G0201400 PROTEIN"/>
    <property type="match status" value="1"/>
</dbReference>
<dbReference type="Gene3D" id="1.25.40.10">
    <property type="entry name" value="Tetratricopeptide repeat domain"/>
    <property type="match status" value="1"/>
</dbReference>
<feature type="repeat" description="PPR" evidence="2">
    <location>
        <begin position="385"/>
        <end position="419"/>
    </location>
</feature>